<evidence type="ECO:0000313" key="2">
    <source>
        <dbReference type="EMBL" id="SDD37094.1"/>
    </source>
</evidence>
<protein>
    <submittedName>
        <fullName evidence="2">Uncharacterized protein</fullName>
    </submittedName>
</protein>
<organism evidence="2 3">
    <name type="scientific">Bradyrhizobium brasilense</name>
    <dbReference type="NCBI Taxonomy" id="1419277"/>
    <lineage>
        <taxon>Bacteria</taxon>
        <taxon>Pseudomonadati</taxon>
        <taxon>Pseudomonadota</taxon>
        <taxon>Alphaproteobacteria</taxon>
        <taxon>Hyphomicrobiales</taxon>
        <taxon>Nitrobacteraceae</taxon>
        <taxon>Bradyrhizobium</taxon>
    </lineage>
</organism>
<evidence type="ECO:0000256" key="1">
    <source>
        <dbReference type="SAM" id="MobiDB-lite"/>
    </source>
</evidence>
<dbReference type="Proteomes" id="UP000199245">
    <property type="component" value="Unassembled WGS sequence"/>
</dbReference>
<dbReference type="EMBL" id="FMZW01000010">
    <property type="protein sequence ID" value="SDD37094.1"/>
    <property type="molecule type" value="Genomic_DNA"/>
</dbReference>
<feature type="region of interest" description="Disordered" evidence="1">
    <location>
        <begin position="16"/>
        <end position="44"/>
    </location>
</feature>
<dbReference type="AlphaFoldDB" id="A0A1G6U799"/>
<sequence length="44" mass="5012">MVAALTLKNFDRSSAETFKLPCRSKQERDHRDEPLTAEPIRGVP</sequence>
<reference evidence="2 3" key="1">
    <citation type="submission" date="2016-10" db="EMBL/GenBank/DDBJ databases">
        <authorList>
            <person name="de Groot N.N."/>
        </authorList>
    </citation>
    <scope>NUCLEOTIDE SEQUENCE [LARGE SCALE GENOMIC DNA]</scope>
    <source>
        <strain evidence="2 3">R5</strain>
    </source>
</reference>
<proteinExistence type="predicted"/>
<accession>A0A1G6U799</accession>
<evidence type="ECO:0000313" key="3">
    <source>
        <dbReference type="Proteomes" id="UP000199245"/>
    </source>
</evidence>
<feature type="compositionally biased region" description="Basic and acidic residues" evidence="1">
    <location>
        <begin position="24"/>
        <end position="34"/>
    </location>
</feature>
<gene>
    <name evidence="2" type="ORF">SAMN05216337_1010144</name>
</gene>
<name>A0A1G6U799_9BRAD</name>